<dbReference type="EMBL" id="BAABIS010000001">
    <property type="protein sequence ID" value="GAA4841739.1"/>
    <property type="molecule type" value="Genomic_DNA"/>
</dbReference>
<keyword evidence="2" id="KW-1185">Reference proteome</keyword>
<proteinExistence type="predicted"/>
<dbReference type="Gene3D" id="6.20.20.10">
    <property type="match status" value="1"/>
</dbReference>
<evidence type="ECO:0000313" key="2">
    <source>
        <dbReference type="Proteomes" id="UP001501752"/>
    </source>
</evidence>
<protein>
    <submittedName>
        <fullName evidence="1">Uncharacterized protein</fullName>
    </submittedName>
</protein>
<name>A0ABP9DL14_9ACTN</name>
<sequence>MIDTEPFAAATRAALLCTCGAARTPCPDCAGTGRQPDTAAPAACPSCRGLGASQSHDWCCACCHPELLPADPAGRQDAPFS</sequence>
<dbReference type="Proteomes" id="UP001501752">
    <property type="component" value="Unassembled WGS sequence"/>
</dbReference>
<organism evidence="1 2">
    <name type="scientific">Kitasatospora terrestris</name>
    <dbReference type="NCBI Taxonomy" id="258051"/>
    <lineage>
        <taxon>Bacteria</taxon>
        <taxon>Bacillati</taxon>
        <taxon>Actinomycetota</taxon>
        <taxon>Actinomycetes</taxon>
        <taxon>Kitasatosporales</taxon>
        <taxon>Streptomycetaceae</taxon>
        <taxon>Kitasatospora</taxon>
    </lineage>
</organism>
<evidence type="ECO:0000313" key="1">
    <source>
        <dbReference type="EMBL" id="GAA4841739.1"/>
    </source>
</evidence>
<dbReference type="RefSeq" id="WP_345696148.1">
    <property type="nucleotide sequence ID" value="NZ_BAABIS010000001.1"/>
</dbReference>
<reference evidence="2" key="1">
    <citation type="journal article" date="2019" name="Int. J. Syst. Evol. Microbiol.">
        <title>The Global Catalogue of Microorganisms (GCM) 10K type strain sequencing project: providing services to taxonomists for standard genome sequencing and annotation.</title>
        <authorList>
            <consortium name="The Broad Institute Genomics Platform"/>
            <consortium name="The Broad Institute Genome Sequencing Center for Infectious Disease"/>
            <person name="Wu L."/>
            <person name="Ma J."/>
        </authorList>
    </citation>
    <scope>NUCLEOTIDE SEQUENCE [LARGE SCALE GENOMIC DNA]</scope>
    <source>
        <strain evidence="2">JCM 13006</strain>
    </source>
</reference>
<comment type="caution">
    <text evidence="1">The sequence shown here is derived from an EMBL/GenBank/DDBJ whole genome shotgun (WGS) entry which is preliminary data.</text>
</comment>
<accession>A0ABP9DL14</accession>
<gene>
    <name evidence="1" type="ORF">GCM10023235_16970</name>
</gene>